<keyword evidence="1" id="KW-0472">Membrane</keyword>
<keyword evidence="1" id="KW-0812">Transmembrane</keyword>
<keyword evidence="3" id="KW-1185">Reference proteome</keyword>
<keyword evidence="1" id="KW-1133">Transmembrane helix</keyword>
<dbReference type="EMBL" id="BLXT01000588">
    <property type="protein sequence ID" value="GFN78290.1"/>
    <property type="molecule type" value="Genomic_DNA"/>
</dbReference>
<dbReference type="AlphaFoldDB" id="A0AAV3XSL4"/>
<protein>
    <submittedName>
        <fullName evidence="2">Uncharacterized protein</fullName>
    </submittedName>
</protein>
<sequence>MISSSGSAKVTVSHRTITVQNEQFIVIIFLGGKDGRGAEPLFENKTNSCCVPDPRSEALYHIANALLCNATAITTTRKHLRIVVLYALGATRVVISNLAVRLIPLHHLSWRSRSQLLVLSKVLGRTRRSLL</sequence>
<gene>
    <name evidence="2" type="ORF">PoB_000479600</name>
</gene>
<comment type="caution">
    <text evidence="2">The sequence shown here is derived from an EMBL/GenBank/DDBJ whole genome shotgun (WGS) entry which is preliminary data.</text>
</comment>
<accession>A0AAV3XSL4</accession>
<reference evidence="2 3" key="1">
    <citation type="journal article" date="2021" name="Elife">
        <title>Chloroplast acquisition without the gene transfer in kleptoplastic sea slugs, Plakobranchus ocellatus.</title>
        <authorList>
            <person name="Maeda T."/>
            <person name="Takahashi S."/>
            <person name="Yoshida T."/>
            <person name="Shimamura S."/>
            <person name="Takaki Y."/>
            <person name="Nagai Y."/>
            <person name="Toyoda A."/>
            <person name="Suzuki Y."/>
            <person name="Arimoto A."/>
            <person name="Ishii H."/>
            <person name="Satoh N."/>
            <person name="Nishiyama T."/>
            <person name="Hasebe M."/>
            <person name="Maruyama T."/>
            <person name="Minagawa J."/>
            <person name="Obokata J."/>
            <person name="Shigenobu S."/>
        </authorList>
    </citation>
    <scope>NUCLEOTIDE SEQUENCE [LARGE SCALE GENOMIC DNA]</scope>
</reference>
<evidence type="ECO:0000313" key="2">
    <source>
        <dbReference type="EMBL" id="GFN78290.1"/>
    </source>
</evidence>
<evidence type="ECO:0000256" key="1">
    <source>
        <dbReference type="SAM" id="Phobius"/>
    </source>
</evidence>
<feature type="transmembrane region" description="Helical" evidence="1">
    <location>
        <begin position="83"/>
        <end position="103"/>
    </location>
</feature>
<dbReference type="Proteomes" id="UP000735302">
    <property type="component" value="Unassembled WGS sequence"/>
</dbReference>
<proteinExistence type="predicted"/>
<name>A0AAV3XSL4_9GAST</name>
<organism evidence="2 3">
    <name type="scientific">Plakobranchus ocellatus</name>
    <dbReference type="NCBI Taxonomy" id="259542"/>
    <lineage>
        <taxon>Eukaryota</taxon>
        <taxon>Metazoa</taxon>
        <taxon>Spiralia</taxon>
        <taxon>Lophotrochozoa</taxon>
        <taxon>Mollusca</taxon>
        <taxon>Gastropoda</taxon>
        <taxon>Heterobranchia</taxon>
        <taxon>Euthyneura</taxon>
        <taxon>Panpulmonata</taxon>
        <taxon>Sacoglossa</taxon>
        <taxon>Placobranchoidea</taxon>
        <taxon>Plakobranchidae</taxon>
        <taxon>Plakobranchus</taxon>
    </lineage>
</organism>
<evidence type="ECO:0000313" key="3">
    <source>
        <dbReference type="Proteomes" id="UP000735302"/>
    </source>
</evidence>